<sequence length="69" mass="7428">MSRYVPTAVLTILQVASLAQTNPLHPATKDVFVSPENHTVDTHSSGDIAIADQDKVVNLKVHGLEKHAT</sequence>
<gene>
    <name evidence="2" type="ORF">NW762_010626</name>
</gene>
<protein>
    <submittedName>
        <fullName evidence="2">Uncharacterized protein</fullName>
    </submittedName>
</protein>
<name>A0A9W8VAS7_9HYPO</name>
<comment type="caution">
    <text evidence="2">The sequence shown here is derived from an EMBL/GenBank/DDBJ whole genome shotgun (WGS) entry which is preliminary data.</text>
</comment>
<feature type="signal peptide" evidence="1">
    <location>
        <begin position="1"/>
        <end position="21"/>
    </location>
</feature>
<evidence type="ECO:0000313" key="2">
    <source>
        <dbReference type="EMBL" id="KAJ4253468.1"/>
    </source>
</evidence>
<accession>A0A9W8VAS7</accession>
<reference evidence="2" key="1">
    <citation type="submission" date="2022-09" db="EMBL/GenBank/DDBJ databases">
        <title>Fusarium specimens isolated from Avocado Roots.</title>
        <authorList>
            <person name="Stajich J."/>
            <person name="Roper C."/>
            <person name="Heimlech-Rivalta G."/>
        </authorList>
    </citation>
    <scope>NUCLEOTIDE SEQUENCE</scope>
    <source>
        <strain evidence="2">CF00136</strain>
    </source>
</reference>
<keyword evidence="3" id="KW-1185">Reference proteome</keyword>
<dbReference type="Proteomes" id="UP001152049">
    <property type="component" value="Unassembled WGS sequence"/>
</dbReference>
<organism evidence="2 3">
    <name type="scientific">Fusarium torreyae</name>
    <dbReference type="NCBI Taxonomy" id="1237075"/>
    <lineage>
        <taxon>Eukaryota</taxon>
        <taxon>Fungi</taxon>
        <taxon>Dikarya</taxon>
        <taxon>Ascomycota</taxon>
        <taxon>Pezizomycotina</taxon>
        <taxon>Sordariomycetes</taxon>
        <taxon>Hypocreomycetidae</taxon>
        <taxon>Hypocreales</taxon>
        <taxon>Nectriaceae</taxon>
        <taxon>Fusarium</taxon>
    </lineage>
</organism>
<feature type="chain" id="PRO_5040750418" evidence="1">
    <location>
        <begin position="22"/>
        <end position="69"/>
    </location>
</feature>
<dbReference type="AlphaFoldDB" id="A0A9W8VAS7"/>
<evidence type="ECO:0000313" key="3">
    <source>
        <dbReference type="Proteomes" id="UP001152049"/>
    </source>
</evidence>
<keyword evidence="1" id="KW-0732">Signal</keyword>
<evidence type="ECO:0000256" key="1">
    <source>
        <dbReference type="SAM" id="SignalP"/>
    </source>
</evidence>
<dbReference type="OrthoDB" id="4821076at2759"/>
<dbReference type="EMBL" id="JAOQAZ010000024">
    <property type="protein sequence ID" value="KAJ4253468.1"/>
    <property type="molecule type" value="Genomic_DNA"/>
</dbReference>
<proteinExistence type="predicted"/>